<gene>
    <name evidence="1" type="ORF">F896_02315</name>
</gene>
<dbReference type="Proteomes" id="UP000016203">
    <property type="component" value="Unassembled WGS sequence"/>
</dbReference>
<evidence type="ECO:0000313" key="2">
    <source>
        <dbReference type="Proteomes" id="UP000016203"/>
    </source>
</evidence>
<reference evidence="1 2" key="1">
    <citation type="submission" date="2013-03" db="EMBL/GenBank/DDBJ databases">
        <title>The Genome Sequence of Acinetobacter sp. CIP 110321.</title>
        <authorList>
            <consortium name="The Broad Institute Genome Sequencing Platform"/>
            <consortium name="The Broad Institute Genome Sequencing Center for Infectious Disease"/>
            <person name="Cerqueira G."/>
            <person name="Feldgarden M."/>
            <person name="Courvalin P."/>
            <person name="Perichon B."/>
            <person name="Grillot-Courvalin C."/>
            <person name="Clermont D."/>
            <person name="Rocha E."/>
            <person name="Yoon E.-J."/>
            <person name="Nemec A."/>
            <person name="Walker B."/>
            <person name="Young S.K."/>
            <person name="Zeng Q."/>
            <person name="Gargeya S."/>
            <person name="Fitzgerald M."/>
            <person name="Haas B."/>
            <person name="Abouelleil A."/>
            <person name="Alvarado L."/>
            <person name="Arachchi H.M."/>
            <person name="Berlin A.M."/>
            <person name="Chapman S.B."/>
            <person name="Dewar J."/>
            <person name="Goldberg J."/>
            <person name="Griggs A."/>
            <person name="Gujja S."/>
            <person name="Hansen M."/>
            <person name="Howarth C."/>
            <person name="Imamovic A."/>
            <person name="Larimer J."/>
            <person name="McCowan C."/>
            <person name="Murphy C."/>
            <person name="Neiman D."/>
            <person name="Pearson M."/>
            <person name="Priest M."/>
            <person name="Roberts A."/>
            <person name="Saif S."/>
            <person name="Shea T."/>
            <person name="Sisk P."/>
            <person name="Sykes S."/>
            <person name="Wortman J."/>
            <person name="Nusbaum C."/>
            <person name="Birren B."/>
        </authorList>
    </citation>
    <scope>NUCLEOTIDE SEQUENCE [LARGE SCALE GENOMIC DNA]</scope>
    <source>
        <strain evidence="1 2">CIP 110321</strain>
    </source>
</reference>
<comment type="caution">
    <text evidence="1">The sequence shown here is derived from an EMBL/GenBank/DDBJ whole genome shotgun (WGS) entry which is preliminary data.</text>
</comment>
<dbReference type="PATRIC" id="fig|1217699.3.peg.2256"/>
<dbReference type="RefSeq" id="WP_016163955.1">
    <property type="nucleotide sequence ID" value="NZ_JAKZGC010000005.1"/>
</dbReference>
<evidence type="ECO:0008006" key="3">
    <source>
        <dbReference type="Google" id="ProtNLM"/>
    </source>
</evidence>
<dbReference type="EMBL" id="AQFL01000012">
    <property type="protein sequence ID" value="EOR07942.1"/>
    <property type="molecule type" value="Genomic_DNA"/>
</dbReference>
<proteinExistence type="predicted"/>
<name>R9B0J2_9GAMM</name>
<evidence type="ECO:0000313" key="1">
    <source>
        <dbReference type="EMBL" id="EOR07942.1"/>
    </source>
</evidence>
<organism evidence="1 2">
    <name type="scientific">Acinetobacter genomosp. 15BJ</name>
    <dbReference type="NCBI Taxonomy" id="106651"/>
    <lineage>
        <taxon>Bacteria</taxon>
        <taxon>Pseudomonadati</taxon>
        <taxon>Pseudomonadota</taxon>
        <taxon>Gammaproteobacteria</taxon>
        <taxon>Moraxellales</taxon>
        <taxon>Moraxellaceae</taxon>
        <taxon>Acinetobacter</taxon>
    </lineage>
</organism>
<dbReference type="PROSITE" id="PS51257">
    <property type="entry name" value="PROKAR_LIPOPROTEIN"/>
    <property type="match status" value="1"/>
</dbReference>
<dbReference type="HOGENOM" id="CLU_2802615_0_0_6"/>
<protein>
    <recommendedName>
        <fullName evidence="3">Lipoprotein</fullName>
    </recommendedName>
</protein>
<sequence length="77" mass="8324">METFSKTYVKAAGIVLAGCLLAACNGDDKKKVNSEIKLQTTTVALTALSQSLVWKNDQCDSVYRDAIEQNNKALTAL</sequence>
<dbReference type="AlphaFoldDB" id="R9B0J2"/>
<accession>R9B0J2</accession>